<comment type="caution">
    <text evidence="1">The sequence shown here is derived from an EMBL/GenBank/DDBJ whole genome shotgun (WGS) entry which is preliminary data.</text>
</comment>
<dbReference type="InterPro" id="IPR038555">
    <property type="entry name" value="Zincin_1_sf"/>
</dbReference>
<dbReference type="CDD" id="cd12952">
    <property type="entry name" value="MMP_ACEL2062"/>
    <property type="match status" value="1"/>
</dbReference>
<evidence type="ECO:0000313" key="1">
    <source>
        <dbReference type="EMBL" id="CAE6716096.1"/>
    </source>
</evidence>
<dbReference type="Gene3D" id="3.30.2010.20">
    <property type="match status" value="1"/>
</dbReference>
<accession>A0ABN7KXT9</accession>
<proteinExistence type="predicted"/>
<keyword evidence="2" id="KW-1185">Reference proteome</keyword>
<organism evidence="1 2">
    <name type="scientific">Nitrospira defluvii</name>
    <dbReference type="NCBI Taxonomy" id="330214"/>
    <lineage>
        <taxon>Bacteria</taxon>
        <taxon>Pseudomonadati</taxon>
        <taxon>Nitrospirota</taxon>
        <taxon>Nitrospiria</taxon>
        <taxon>Nitrospirales</taxon>
        <taxon>Nitrospiraceae</taxon>
        <taxon>Nitrospira</taxon>
    </lineage>
</organism>
<dbReference type="InterPro" id="IPR010428">
    <property type="entry name" value="Zincin_1"/>
</dbReference>
<sequence>MSPRKRSLTIPEPEFQALVQEALDGLPDEYAKLLTNVAVVVEEEPSPDVRTDLELEDGEDLLGLYQGLPIDKESFFQAGGQLPAKISIYRGPILRLCRTKKEVVQEVRDTVVHEIGHHFGFDDDEMPY</sequence>
<evidence type="ECO:0000313" key="2">
    <source>
        <dbReference type="Proteomes" id="UP000675880"/>
    </source>
</evidence>
<dbReference type="RefSeq" id="WP_213041195.1">
    <property type="nucleotide sequence ID" value="NZ_CAJNBJ010000001.1"/>
</dbReference>
<name>A0ABN7KXT9_9BACT</name>
<dbReference type="EMBL" id="CAJNBJ010000001">
    <property type="protein sequence ID" value="CAE6716096.1"/>
    <property type="molecule type" value="Genomic_DNA"/>
</dbReference>
<dbReference type="Proteomes" id="UP000675880">
    <property type="component" value="Unassembled WGS sequence"/>
</dbReference>
<gene>
    <name evidence="1" type="ORF">NSPZN2_11456</name>
</gene>
<dbReference type="Pfam" id="PF06262">
    <property type="entry name" value="Zincin_1"/>
    <property type="match status" value="1"/>
</dbReference>
<protein>
    <recommendedName>
        <fullName evidence="3">Metallopeptidase family protein</fullName>
    </recommendedName>
</protein>
<evidence type="ECO:0008006" key="3">
    <source>
        <dbReference type="Google" id="ProtNLM"/>
    </source>
</evidence>
<reference evidence="1 2" key="1">
    <citation type="submission" date="2021-02" db="EMBL/GenBank/DDBJ databases">
        <authorList>
            <person name="Han P."/>
        </authorList>
    </citation>
    <scope>NUCLEOTIDE SEQUENCE [LARGE SCALE GENOMIC DNA]</scope>
    <source>
        <strain evidence="1">Candidatus Nitrospira sp. ZN2</strain>
    </source>
</reference>
<dbReference type="SUPFAM" id="SSF55486">
    <property type="entry name" value="Metalloproteases ('zincins'), catalytic domain"/>
    <property type="match status" value="1"/>
</dbReference>